<reference evidence="2" key="1">
    <citation type="submission" date="2022-10" db="EMBL/GenBank/DDBJ databases">
        <authorList>
            <person name="Chen Y."/>
            <person name="Dougan E. K."/>
            <person name="Chan C."/>
            <person name="Rhodes N."/>
            <person name="Thang M."/>
        </authorList>
    </citation>
    <scope>NUCLEOTIDE SEQUENCE</scope>
</reference>
<dbReference type="Pfam" id="PF12796">
    <property type="entry name" value="Ank_2"/>
    <property type="match status" value="1"/>
</dbReference>
<keyword evidence="5" id="KW-1185">Reference proteome</keyword>
<dbReference type="OrthoDB" id="445361at2759"/>
<dbReference type="EMBL" id="CAMXCT030001259">
    <property type="protein sequence ID" value="CAL4775692.1"/>
    <property type="molecule type" value="Genomic_DNA"/>
</dbReference>
<evidence type="ECO:0000313" key="5">
    <source>
        <dbReference type="Proteomes" id="UP001152797"/>
    </source>
</evidence>
<dbReference type="InterPro" id="IPR036770">
    <property type="entry name" value="Ankyrin_rpt-contain_sf"/>
</dbReference>
<evidence type="ECO:0000313" key="2">
    <source>
        <dbReference type="EMBL" id="CAI3988380.1"/>
    </source>
</evidence>
<dbReference type="PANTHER" id="PTHR36897:SF2">
    <property type="entry name" value="OS10G0350800 PROTEIN"/>
    <property type="match status" value="1"/>
</dbReference>
<dbReference type="PANTHER" id="PTHR36897">
    <property type="entry name" value="OS10G0351100-LIKE PROTEIN"/>
    <property type="match status" value="1"/>
</dbReference>
<proteinExistence type="predicted"/>
<dbReference type="Gene3D" id="1.25.40.20">
    <property type="entry name" value="Ankyrin repeat-containing domain"/>
    <property type="match status" value="1"/>
</dbReference>
<evidence type="ECO:0000313" key="3">
    <source>
        <dbReference type="EMBL" id="CAL1141755.1"/>
    </source>
</evidence>
<evidence type="ECO:0000313" key="4">
    <source>
        <dbReference type="EMBL" id="CAL4775692.1"/>
    </source>
</evidence>
<dbReference type="EMBL" id="CAMXCT020001259">
    <property type="protein sequence ID" value="CAL1141755.1"/>
    <property type="molecule type" value="Genomic_DNA"/>
</dbReference>
<name>A0A9P1CB40_9DINO</name>
<organism evidence="2">
    <name type="scientific">Cladocopium goreaui</name>
    <dbReference type="NCBI Taxonomy" id="2562237"/>
    <lineage>
        <taxon>Eukaryota</taxon>
        <taxon>Sar</taxon>
        <taxon>Alveolata</taxon>
        <taxon>Dinophyceae</taxon>
        <taxon>Suessiales</taxon>
        <taxon>Symbiodiniaceae</taxon>
        <taxon>Cladocopium</taxon>
    </lineage>
</organism>
<sequence length="644" mass="68182">MSGYGPAPRAPAVGAVAPYPGTVPPGFTAPGTMPAPGMPCGLQMGSWPPAMPGVAQMPPAMPGMTPAMPSMVPSAPMAPAMPMGTAMPPAMPGTAMPGTAMPGMAMGAMPMASTLLPGHLPGHLPLQPAPALPTNDSQGWAAVAAALGQLAPAAPAPAPAAPAAPAATDAALQAALTSLGLGNINLGALNLGNLDLSSLSSIPGLESLAAIPGLESLFGPAGAPAGVAGVAPGIVPSRSRGKGKAKGKSFGKGKPLTQDLPVLNSQEVQEPGVFVAAASQKDERKCRALLAHKDFNRMDDKDSEQRTAVHICILKKMPEDICLNILNRDDFTEVNAIDQFGYTILSLAASNGMVAVCKAILDHPEFTQVNSKDKWGATALHWAAASNLGSVCSSILEHPAFVEAHVVAFSFKFENQTALQVAEERGCSDAEQAIKKALSVLTSADLQRAAKRLNVELRENTAGPWYQIELYSGDRQLGKTSGWAQPWGSLHLETIEVRKFTGYWVAKPANARPGESPSQPESQEAEAEEKKRYADVAKVARWFGLLLSCAIACWNRERSPFYCKEAYLLAIKDEEKQHDRLVRYYKGLGFKTIKDPETLEYQDQVIWGGQGTLMRTDEEDFMRRWTPVVRELAGPTRMSGSEKL</sequence>
<dbReference type="SMART" id="SM00248">
    <property type="entry name" value="ANK"/>
    <property type="match status" value="3"/>
</dbReference>
<gene>
    <name evidence="2" type="ORF">C1SCF055_LOCUS15559</name>
</gene>
<dbReference type="EMBL" id="CAMXCT010001259">
    <property type="protein sequence ID" value="CAI3988380.1"/>
    <property type="molecule type" value="Genomic_DNA"/>
</dbReference>
<comment type="caution">
    <text evidence="2">The sequence shown here is derived from an EMBL/GenBank/DDBJ whole genome shotgun (WGS) entry which is preliminary data.</text>
</comment>
<dbReference type="Proteomes" id="UP001152797">
    <property type="component" value="Unassembled WGS sequence"/>
</dbReference>
<feature type="region of interest" description="Disordered" evidence="1">
    <location>
        <begin position="509"/>
        <end position="529"/>
    </location>
</feature>
<accession>A0A9P1CB40</accession>
<dbReference type="AlphaFoldDB" id="A0A9P1CB40"/>
<dbReference type="SUPFAM" id="SSF48403">
    <property type="entry name" value="Ankyrin repeat"/>
    <property type="match status" value="1"/>
</dbReference>
<dbReference type="InterPro" id="IPR002110">
    <property type="entry name" value="Ankyrin_rpt"/>
</dbReference>
<reference evidence="3" key="2">
    <citation type="submission" date="2024-04" db="EMBL/GenBank/DDBJ databases">
        <authorList>
            <person name="Chen Y."/>
            <person name="Shah S."/>
            <person name="Dougan E. K."/>
            <person name="Thang M."/>
            <person name="Chan C."/>
        </authorList>
    </citation>
    <scope>NUCLEOTIDE SEQUENCE [LARGE SCALE GENOMIC DNA]</scope>
</reference>
<protein>
    <submittedName>
        <fullName evidence="4">ANK_REP_REGION domain-containing protein</fullName>
    </submittedName>
</protein>
<evidence type="ECO:0000256" key="1">
    <source>
        <dbReference type="SAM" id="MobiDB-lite"/>
    </source>
</evidence>